<accession>A0A9P6WVD7</accession>
<evidence type="ECO:0000313" key="2">
    <source>
        <dbReference type="EMBL" id="KAG1291842.1"/>
    </source>
</evidence>
<organism evidence="2 3">
    <name type="scientific">Rhizopus oryzae</name>
    <name type="common">Mucormycosis agent</name>
    <name type="synonym">Rhizopus arrhizus var. delemar</name>
    <dbReference type="NCBI Taxonomy" id="64495"/>
    <lineage>
        <taxon>Eukaryota</taxon>
        <taxon>Fungi</taxon>
        <taxon>Fungi incertae sedis</taxon>
        <taxon>Mucoromycota</taxon>
        <taxon>Mucoromycotina</taxon>
        <taxon>Mucoromycetes</taxon>
        <taxon>Mucorales</taxon>
        <taxon>Mucorineae</taxon>
        <taxon>Rhizopodaceae</taxon>
        <taxon>Rhizopus</taxon>
    </lineage>
</organism>
<sequence length="214" mass="24394">MNGQSNTHNNNKSIKHENSQHQLNVILSDIETNYDPSQIELCAAIRPERPPDVTTATPYNKIKPTSKSKGKQPTLARKVVTRSHLEEIQPVSNQQNTSQHDINMDTDLPIQDRETIKQKRTRTKSEPALIQYDIVSDVMKQKADIEIGELIQVAPTLRRKLVSECRPKRISTKQQQQNQQQPMIQALDIVDDELNTTAAHSTVYINDKKIKTLK</sequence>
<feature type="compositionally biased region" description="Polar residues" evidence="1">
    <location>
        <begin position="54"/>
        <end position="63"/>
    </location>
</feature>
<proteinExistence type="predicted"/>
<comment type="caution">
    <text evidence="2">The sequence shown here is derived from an EMBL/GenBank/DDBJ whole genome shotgun (WGS) entry which is preliminary data.</text>
</comment>
<evidence type="ECO:0000313" key="3">
    <source>
        <dbReference type="Proteomes" id="UP000716291"/>
    </source>
</evidence>
<evidence type="ECO:0000256" key="1">
    <source>
        <dbReference type="SAM" id="MobiDB-lite"/>
    </source>
</evidence>
<keyword evidence="3" id="KW-1185">Reference proteome</keyword>
<dbReference type="EMBL" id="JAANQT010006283">
    <property type="protein sequence ID" value="KAG1291842.1"/>
    <property type="molecule type" value="Genomic_DNA"/>
</dbReference>
<reference evidence="2" key="1">
    <citation type="journal article" date="2020" name="Microb. Genom.">
        <title>Genetic diversity of clinical and environmental Mucorales isolates obtained from an investigation of mucormycosis cases among solid organ transplant recipients.</title>
        <authorList>
            <person name="Nguyen M.H."/>
            <person name="Kaul D."/>
            <person name="Muto C."/>
            <person name="Cheng S.J."/>
            <person name="Richter R.A."/>
            <person name="Bruno V.M."/>
            <person name="Liu G."/>
            <person name="Beyhan S."/>
            <person name="Sundermann A.J."/>
            <person name="Mounaud S."/>
            <person name="Pasculle A.W."/>
            <person name="Nierman W.C."/>
            <person name="Driscoll E."/>
            <person name="Cumbie R."/>
            <person name="Clancy C.J."/>
            <person name="Dupont C.L."/>
        </authorList>
    </citation>
    <scope>NUCLEOTIDE SEQUENCE</scope>
    <source>
        <strain evidence="2">GL11</strain>
    </source>
</reference>
<name>A0A9P6WVD7_RHIOR</name>
<dbReference type="Proteomes" id="UP000716291">
    <property type="component" value="Unassembled WGS sequence"/>
</dbReference>
<dbReference type="AlphaFoldDB" id="A0A9P6WVD7"/>
<feature type="region of interest" description="Disordered" evidence="1">
    <location>
        <begin position="50"/>
        <end position="75"/>
    </location>
</feature>
<gene>
    <name evidence="2" type="ORF">G6F64_013733</name>
</gene>
<protein>
    <submittedName>
        <fullName evidence="2">Uncharacterized protein</fullName>
    </submittedName>
</protein>